<keyword evidence="7" id="KW-1185">Reference proteome</keyword>
<evidence type="ECO:0000256" key="3">
    <source>
        <dbReference type="SAM" id="MobiDB-lite"/>
    </source>
</evidence>
<proteinExistence type="inferred from homology"/>
<dbReference type="PIRSF" id="PIRSF006232">
    <property type="entry name" value="Pirin"/>
    <property type="match status" value="1"/>
</dbReference>
<evidence type="ECO:0000259" key="5">
    <source>
        <dbReference type="Pfam" id="PF17954"/>
    </source>
</evidence>
<dbReference type="PANTHER" id="PTHR43212">
    <property type="entry name" value="QUERCETIN 2,3-DIOXYGENASE"/>
    <property type="match status" value="1"/>
</dbReference>
<dbReference type="InterPro" id="IPR012093">
    <property type="entry name" value="Pirin"/>
</dbReference>
<dbReference type="RefSeq" id="WP_269127992.1">
    <property type="nucleotide sequence ID" value="NZ_CP114058.1"/>
</dbReference>
<protein>
    <submittedName>
        <fullName evidence="6">Pirin family protein</fullName>
    </submittedName>
</protein>
<dbReference type="Proteomes" id="UP001164712">
    <property type="component" value="Chromosome"/>
</dbReference>
<evidence type="ECO:0000256" key="1">
    <source>
        <dbReference type="ARBA" id="ARBA00008416"/>
    </source>
</evidence>
<dbReference type="InterPro" id="IPR011051">
    <property type="entry name" value="RmlC_Cupin_sf"/>
</dbReference>
<dbReference type="InterPro" id="IPR014710">
    <property type="entry name" value="RmlC-like_jellyroll"/>
</dbReference>
<feature type="domain" description="Quercetin 2,3-dioxygenase C-terminal cupin" evidence="5">
    <location>
        <begin position="144"/>
        <end position="207"/>
    </location>
</feature>
<organism evidence="6 7">
    <name type="scientific">Rouxiella chamberiensis</name>
    <dbReference type="NCBI Taxonomy" id="1513468"/>
    <lineage>
        <taxon>Bacteria</taxon>
        <taxon>Pseudomonadati</taxon>
        <taxon>Pseudomonadota</taxon>
        <taxon>Gammaproteobacteria</taxon>
        <taxon>Enterobacterales</taxon>
        <taxon>Yersiniaceae</taxon>
        <taxon>Rouxiella</taxon>
    </lineage>
</organism>
<gene>
    <name evidence="6" type="ORF">O1V66_20500</name>
</gene>
<dbReference type="Pfam" id="PF17954">
    <property type="entry name" value="Pirin_C_2"/>
    <property type="match status" value="1"/>
</dbReference>
<dbReference type="InterPro" id="IPR003829">
    <property type="entry name" value="Pirin_N_dom"/>
</dbReference>
<feature type="domain" description="Pirin N-terminal" evidence="4">
    <location>
        <begin position="47"/>
        <end position="116"/>
    </location>
</feature>
<dbReference type="InterPro" id="IPR041602">
    <property type="entry name" value="Quercetinase_C"/>
</dbReference>
<dbReference type="PANTHER" id="PTHR43212:SF3">
    <property type="entry name" value="QUERCETIN 2,3-DIOXYGENASE"/>
    <property type="match status" value="1"/>
</dbReference>
<feature type="region of interest" description="Disordered" evidence="3">
    <location>
        <begin position="215"/>
        <end position="235"/>
    </location>
</feature>
<evidence type="ECO:0000259" key="4">
    <source>
        <dbReference type="Pfam" id="PF02678"/>
    </source>
</evidence>
<name>A0ABY7HQJ2_9GAMM</name>
<evidence type="ECO:0000313" key="6">
    <source>
        <dbReference type="EMBL" id="WAT01096.1"/>
    </source>
</evidence>
<dbReference type="SUPFAM" id="SSF51182">
    <property type="entry name" value="RmlC-like cupins"/>
    <property type="match status" value="1"/>
</dbReference>
<evidence type="ECO:0000313" key="7">
    <source>
        <dbReference type="Proteomes" id="UP001164712"/>
    </source>
</evidence>
<evidence type="ECO:0000256" key="2">
    <source>
        <dbReference type="RuleBase" id="RU003457"/>
    </source>
</evidence>
<comment type="similarity">
    <text evidence="1 2">Belongs to the pirin family.</text>
</comment>
<dbReference type="Pfam" id="PF02678">
    <property type="entry name" value="Pirin"/>
    <property type="match status" value="1"/>
</dbReference>
<reference evidence="6" key="1">
    <citation type="submission" date="2022-12" db="EMBL/GenBank/DDBJ databases">
        <title>Complete genome sequence of an Australian strain of Rouxiella badensis DAR84756 and resolution of the R. badensis DSM100043 and R. chamberiensis DSM28324 genomes.</title>
        <authorList>
            <person name="Paul S."/>
            <person name="Anderson P.J."/>
            <person name="Maynard G."/>
            <person name="Dyall-Smith M."/>
            <person name="Kudinha T."/>
        </authorList>
    </citation>
    <scope>NUCLEOTIDE SEQUENCE</scope>
    <source>
        <strain evidence="6">DSM 28324</strain>
    </source>
</reference>
<dbReference type="Gene3D" id="2.60.120.10">
    <property type="entry name" value="Jelly Rolls"/>
    <property type="match status" value="2"/>
</dbReference>
<sequence length="235" mass="26819">MLNLLRAEPKSTFEYGPFKIRRIRPGKILPERNDDAFGPLSVIDHANLLTGTLVSLHEHVNDEILSYVWQGSMVHEDSTGHRTPLSSKRIMMMNAGKSFWHEESTPIVAAEMLQIFIRPRKANLEGRVQFMERPEGVRLNEWTLLAAPEGEDAPLEIRQSVYVYDIRLDHKDTAKVPSRQGFAQFLYVMDGELSVKDKVLYKGDAISAGRKTCPISTPPARQPPYVFSSRWTQKR</sequence>
<dbReference type="EMBL" id="CP114058">
    <property type="protein sequence ID" value="WAT01096.1"/>
    <property type="molecule type" value="Genomic_DNA"/>
</dbReference>
<accession>A0ABY7HQJ2</accession>